<evidence type="ECO:0000256" key="3">
    <source>
        <dbReference type="ARBA" id="ARBA00022643"/>
    </source>
</evidence>
<evidence type="ECO:0000256" key="1">
    <source>
        <dbReference type="ARBA" id="ARBA00005979"/>
    </source>
</evidence>
<reference evidence="6 7" key="1">
    <citation type="submission" date="2024-07" db="EMBL/GenBank/DDBJ databases">
        <title>Section-level genome sequencing and comparative genomics of Aspergillus sections Usti and Cavernicolus.</title>
        <authorList>
            <consortium name="Lawrence Berkeley National Laboratory"/>
            <person name="Nybo J.L."/>
            <person name="Vesth T.C."/>
            <person name="Theobald S."/>
            <person name="Frisvad J.C."/>
            <person name="Larsen T.O."/>
            <person name="Kjaerboelling I."/>
            <person name="Rothschild-Mancinelli K."/>
            <person name="Lyhne E.K."/>
            <person name="Kogle M.E."/>
            <person name="Barry K."/>
            <person name="Clum A."/>
            <person name="Na H."/>
            <person name="Ledsgaard L."/>
            <person name="Lin J."/>
            <person name="Lipzen A."/>
            <person name="Kuo A."/>
            <person name="Riley R."/>
            <person name="Mondo S."/>
            <person name="Labutti K."/>
            <person name="Haridas S."/>
            <person name="Pangalinan J."/>
            <person name="Salamov A.A."/>
            <person name="Simmons B.A."/>
            <person name="Magnuson J.K."/>
            <person name="Chen J."/>
            <person name="Drula E."/>
            <person name="Henrissat B."/>
            <person name="Wiebenga A."/>
            <person name="Lubbers R.J."/>
            <person name="Gomes A.C."/>
            <person name="Macurrencykelacurrency M.R."/>
            <person name="Stajich J."/>
            <person name="Grigoriev I.V."/>
            <person name="Mortensen U.H."/>
            <person name="De Vries R.P."/>
            <person name="Baker S.E."/>
            <person name="Andersen M.R."/>
        </authorList>
    </citation>
    <scope>NUCLEOTIDE SEQUENCE [LARGE SCALE GENOMIC DNA]</scope>
    <source>
        <strain evidence="6 7">CBS 449.75</strain>
    </source>
</reference>
<evidence type="ECO:0000256" key="4">
    <source>
        <dbReference type="ARBA" id="ARBA00023002"/>
    </source>
</evidence>
<protein>
    <recommendedName>
        <fullName evidence="5">NADH:flavin oxidoreductase/NADH oxidase N-terminal domain-containing protein</fullName>
    </recommendedName>
</protein>
<sequence>MNSSQVLQVLGQPITLKLSGKIIPNRLYRSALSEYLGTFDSDNIEANGKPLPEYANFHKALADGDVGLICFGNIPVHRDYLQGPKNVILDASQVWEPVQALAPAIEAAKSKGGICLPQITFPGRQIPEHLNSTPLSSSDVQLSPCLGMTYGKPTPLSREGIQDLVKRFAWAAKTLADAGADGAVIHASHGYIFTQFLSPTVNRRTDEYGGSLENRARFLLETVHAIQKEVSTDRFVIGVKFNCHDFIEGGQTFEDECIVFKWLEDAGVDFFDITGGTYASPAWRGEPLSTYADFPSGPPGEGVFLRWAKEFKKISTRAIIGTTGGWRDRHYMERAIRMGEIDMCGFGRPLQENANFIKDLLLNKERKQERTW</sequence>
<dbReference type="PANTHER" id="PTHR43656:SF5">
    <property type="entry name" value="NADH:FLAVIN OXIDOREDUCTASE_NADH OXIDASE N-TERMINAL DOMAIN-CONTAINING PROTEIN"/>
    <property type="match status" value="1"/>
</dbReference>
<dbReference type="InterPro" id="IPR001155">
    <property type="entry name" value="OxRdtase_FMN_N"/>
</dbReference>
<organism evidence="6 7">
    <name type="scientific">Aspergillus lucknowensis</name>
    <dbReference type="NCBI Taxonomy" id="176173"/>
    <lineage>
        <taxon>Eukaryota</taxon>
        <taxon>Fungi</taxon>
        <taxon>Dikarya</taxon>
        <taxon>Ascomycota</taxon>
        <taxon>Pezizomycotina</taxon>
        <taxon>Eurotiomycetes</taxon>
        <taxon>Eurotiomycetidae</taxon>
        <taxon>Eurotiales</taxon>
        <taxon>Aspergillaceae</taxon>
        <taxon>Aspergillus</taxon>
        <taxon>Aspergillus subgen. Nidulantes</taxon>
    </lineage>
</organism>
<dbReference type="SUPFAM" id="SSF51395">
    <property type="entry name" value="FMN-linked oxidoreductases"/>
    <property type="match status" value="1"/>
</dbReference>
<keyword evidence="3" id="KW-0288">FMN</keyword>
<proteinExistence type="inferred from homology"/>
<evidence type="ECO:0000256" key="2">
    <source>
        <dbReference type="ARBA" id="ARBA00022630"/>
    </source>
</evidence>
<name>A0ABR4M3U3_9EURO</name>
<keyword evidence="7" id="KW-1185">Reference proteome</keyword>
<evidence type="ECO:0000259" key="5">
    <source>
        <dbReference type="Pfam" id="PF00724"/>
    </source>
</evidence>
<feature type="domain" description="NADH:flavin oxidoreductase/NADH oxidase N-terminal" evidence="5">
    <location>
        <begin position="12"/>
        <end position="359"/>
    </location>
</feature>
<gene>
    <name evidence="6" type="ORF">BJX67DRAFT_377876</name>
</gene>
<dbReference type="PANTHER" id="PTHR43656">
    <property type="entry name" value="BINDING OXIDOREDUCTASE, PUTATIVE (AFU_ORTHOLOGUE AFUA_2G08260)-RELATED"/>
    <property type="match status" value="1"/>
</dbReference>
<evidence type="ECO:0000313" key="7">
    <source>
        <dbReference type="Proteomes" id="UP001610432"/>
    </source>
</evidence>
<dbReference type="GeneID" id="98147291"/>
<keyword evidence="2" id="KW-0285">Flavoprotein</keyword>
<comment type="caution">
    <text evidence="6">The sequence shown here is derived from an EMBL/GenBank/DDBJ whole genome shotgun (WGS) entry which is preliminary data.</text>
</comment>
<dbReference type="InterPro" id="IPR013785">
    <property type="entry name" value="Aldolase_TIM"/>
</dbReference>
<evidence type="ECO:0000313" key="6">
    <source>
        <dbReference type="EMBL" id="KAL2871276.1"/>
    </source>
</evidence>
<dbReference type="Gene3D" id="3.20.20.70">
    <property type="entry name" value="Aldolase class I"/>
    <property type="match status" value="1"/>
</dbReference>
<accession>A0ABR4M3U3</accession>
<dbReference type="InterPro" id="IPR051799">
    <property type="entry name" value="NADH_flavin_oxidoreductase"/>
</dbReference>
<dbReference type="Proteomes" id="UP001610432">
    <property type="component" value="Unassembled WGS sequence"/>
</dbReference>
<keyword evidence="4" id="KW-0560">Oxidoreductase</keyword>
<dbReference type="RefSeq" id="XP_070890255.1">
    <property type="nucleotide sequence ID" value="XM_071032219.1"/>
</dbReference>
<comment type="similarity">
    <text evidence="1">Belongs to the NADH:flavin oxidoreductase/NADH oxidase family.</text>
</comment>
<dbReference type="Pfam" id="PF00724">
    <property type="entry name" value="Oxidored_FMN"/>
    <property type="match status" value="1"/>
</dbReference>
<dbReference type="EMBL" id="JBFXLQ010000004">
    <property type="protein sequence ID" value="KAL2871276.1"/>
    <property type="molecule type" value="Genomic_DNA"/>
</dbReference>